<dbReference type="RefSeq" id="WP_102366212.1">
    <property type="nucleotide sequence ID" value="NZ_CP020991.1"/>
</dbReference>
<dbReference type="KEGG" id="mpec:B9O19_01920"/>
<comment type="cofactor">
    <cofactor evidence="9">
        <name>Mg(2+)</name>
        <dbReference type="ChEBI" id="CHEBI:18420"/>
    </cofactor>
</comment>
<dbReference type="SUPFAM" id="SSF52374">
    <property type="entry name" value="Nucleotidylyl transferase"/>
    <property type="match status" value="1"/>
</dbReference>
<evidence type="ECO:0000256" key="4">
    <source>
        <dbReference type="ARBA" id="ARBA00022741"/>
    </source>
</evidence>
<dbReference type="HAMAP" id="MF_00151">
    <property type="entry name" value="PPAT_bact"/>
    <property type="match status" value="1"/>
</dbReference>
<feature type="binding site" evidence="9">
    <location>
        <position position="9"/>
    </location>
    <ligand>
        <name>substrate</name>
    </ligand>
</feature>
<evidence type="ECO:0000313" key="12">
    <source>
        <dbReference type="Proteomes" id="UP000235589"/>
    </source>
</evidence>
<feature type="binding site" evidence="9">
    <location>
        <begin position="123"/>
        <end position="129"/>
    </location>
    <ligand>
        <name>ATP</name>
        <dbReference type="ChEBI" id="CHEBI:30616"/>
    </ligand>
</feature>
<evidence type="ECO:0000256" key="8">
    <source>
        <dbReference type="ARBA" id="ARBA00029346"/>
    </source>
</evidence>
<evidence type="ECO:0000313" key="11">
    <source>
        <dbReference type="EMBL" id="AUO20067.1"/>
    </source>
</evidence>
<comment type="pathway">
    <text evidence="9">Cofactor biosynthesis; coenzyme A biosynthesis; CoA from (R)-pantothenate: step 4/5.</text>
</comment>
<accession>A0A2K9P476</accession>
<evidence type="ECO:0000259" key="10">
    <source>
        <dbReference type="Pfam" id="PF01467"/>
    </source>
</evidence>
<proteinExistence type="inferred from homology"/>
<dbReference type="OrthoDB" id="9806661at2"/>
<dbReference type="NCBIfam" id="TIGR00125">
    <property type="entry name" value="cyt_tran_rel"/>
    <property type="match status" value="1"/>
</dbReference>
<dbReference type="GO" id="GO:0005737">
    <property type="term" value="C:cytoplasm"/>
    <property type="evidence" value="ECO:0007669"/>
    <property type="project" value="UniProtKB-SubCell"/>
</dbReference>
<feature type="binding site" evidence="9">
    <location>
        <position position="87"/>
    </location>
    <ligand>
        <name>substrate</name>
    </ligand>
</feature>
<keyword evidence="4 9" id="KW-0547">Nucleotide-binding</keyword>
<dbReference type="CDD" id="cd02163">
    <property type="entry name" value="PPAT"/>
    <property type="match status" value="1"/>
</dbReference>
<dbReference type="Gene3D" id="3.40.50.620">
    <property type="entry name" value="HUPs"/>
    <property type="match status" value="1"/>
</dbReference>
<evidence type="ECO:0000256" key="9">
    <source>
        <dbReference type="HAMAP-Rule" id="MF_00151"/>
    </source>
</evidence>
<evidence type="ECO:0000256" key="2">
    <source>
        <dbReference type="ARBA" id="ARBA00022679"/>
    </source>
</evidence>
<reference evidence="11 12" key="1">
    <citation type="submission" date="2017-04" db="EMBL/GenBank/DDBJ databases">
        <title>Monoglobus pectinilyticus 14 draft genome.</title>
        <authorList>
            <person name="Kim C."/>
            <person name="Rosendale D.I."/>
            <person name="Kelly W.J."/>
            <person name="Tannock G.W."/>
            <person name="Patchett M.L."/>
            <person name="Jordens J.Z."/>
        </authorList>
    </citation>
    <scope>NUCLEOTIDE SEQUENCE [LARGE SCALE GENOMIC DNA]</scope>
    <source>
        <strain evidence="11 12">14</strain>
    </source>
</reference>
<evidence type="ECO:0000256" key="7">
    <source>
        <dbReference type="ARBA" id="ARBA00022993"/>
    </source>
</evidence>
<keyword evidence="1 9" id="KW-0963">Cytoplasm</keyword>
<comment type="similarity">
    <text evidence="9">Belongs to the bacterial CoaD family.</text>
</comment>
<keyword evidence="3 9" id="KW-0548">Nucleotidyltransferase</keyword>
<keyword evidence="5 9" id="KW-0067">ATP-binding</keyword>
<dbReference type="EMBL" id="CP020991">
    <property type="protein sequence ID" value="AUO20067.1"/>
    <property type="molecule type" value="Genomic_DNA"/>
</dbReference>
<dbReference type="GO" id="GO:0015937">
    <property type="term" value="P:coenzyme A biosynthetic process"/>
    <property type="evidence" value="ECO:0007669"/>
    <property type="project" value="UniProtKB-UniRule"/>
</dbReference>
<dbReference type="NCBIfam" id="TIGR01510">
    <property type="entry name" value="coaD_prev_kdtB"/>
    <property type="match status" value="1"/>
</dbReference>
<keyword evidence="6 9" id="KW-0460">Magnesium</keyword>
<gene>
    <name evidence="9" type="primary">coaD</name>
    <name evidence="11" type="ORF">B9O19_01920</name>
</gene>
<dbReference type="AlphaFoldDB" id="A0A2K9P476"/>
<keyword evidence="12" id="KW-1185">Reference proteome</keyword>
<sequence length="162" mass="18344">MRTAVYPGSFDPCTNGHMDVIKRASKLFDKVVVAVLVNNSKNPLFSVEKRVEMLKLVTGDLENVEITSFSGLLVDFMKKIDSQIIIKGIRAVSDFEYEFQMALTNQTLYEELETLFLHSSKEYMFLSSSIVKEIAKYGGCLNGLVPDNLIPIIKSRFENSKY</sequence>
<dbReference type="GO" id="GO:0004595">
    <property type="term" value="F:pantetheine-phosphate adenylyltransferase activity"/>
    <property type="evidence" value="ECO:0007669"/>
    <property type="project" value="UniProtKB-UniRule"/>
</dbReference>
<dbReference type="Pfam" id="PF01467">
    <property type="entry name" value="CTP_transf_like"/>
    <property type="match status" value="1"/>
</dbReference>
<feature type="binding site" evidence="9">
    <location>
        <begin position="88"/>
        <end position="90"/>
    </location>
    <ligand>
        <name>ATP</name>
        <dbReference type="ChEBI" id="CHEBI:30616"/>
    </ligand>
</feature>
<feature type="binding site" evidence="9">
    <location>
        <position position="73"/>
    </location>
    <ligand>
        <name>substrate</name>
    </ligand>
</feature>
<dbReference type="PANTHER" id="PTHR21342">
    <property type="entry name" value="PHOSPHOPANTETHEINE ADENYLYLTRANSFERASE"/>
    <property type="match status" value="1"/>
</dbReference>
<dbReference type="PANTHER" id="PTHR21342:SF1">
    <property type="entry name" value="PHOSPHOPANTETHEINE ADENYLYLTRANSFERASE"/>
    <property type="match status" value="1"/>
</dbReference>
<feature type="site" description="Transition state stabilizer" evidence="9">
    <location>
        <position position="17"/>
    </location>
</feature>
<keyword evidence="7 9" id="KW-0173">Coenzyme A biosynthesis</keyword>
<dbReference type="InterPro" id="IPR001980">
    <property type="entry name" value="PPAT"/>
</dbReference>
<feature type="binding site" evidence="9">
    <location>
        <position position="17"/>
    </location>
    <ligand>
        <name>ATP</name>
        <dbReference type="ChEBI" id="CHEBI:30616"/>
    </ligand>
</feature>
<feature type="binding site" evidence="9">
    <location>
        <position position="98"/>
    </location>
    <ligand>
        <name>ATP</name>
        <dbReference type="ChEBI" id="CHEBI:30616"/>
    </ligand>
</feature>
<protein>
    <recommendedName>
        <fullName evidence="9">Phosphopantetheine adenylyltransferase</fullName>
        <ecNumber evidence="9">2.7.7.3</ecNumber>
    </recommendedName>
    <alternativeName>
        <fullName evidence="9">Dephospho-CoA pyrophosphorylase</fullName>
    </alternativeName>
    <alternativeName>
        <fullName evidence="9">Pantetheine-phosphate adenylyltransferase</fullName>
        <shortName evidence="9">PPAT</shortName>
    </alternativeName>
</protein>
<dbReference type="PRINTS" id="PR01020">
    <property type="entry name" value="LPSBIOSNTHSS"/>
</dbReference>
<feature type="domain" description="Cytidyltransferase-like" evidence="10">
    <location>
        <begin position="5"/>
        <end position="133"/>
    </location>
</feature>
<comment type="function">
    <text evidence="9">Reversibly transfers an adenylyl group from ATP to 4'-phosphopantetheine, yielding dephospho-CoA (dPCoA) and pyrophosphate.</text>
</comment>
<dbReference type="InterPro" id="IPR014729">
    <property type="entry name" value="Rossmann-like_a/b/a_fold"/>
</dbReference>
<comment type="catalytic activity">
    <reaction evidence="8 9">
        <text>(R)-4'-phosphopantetheine + ATP + H(+) = 3'-dephospho-CoA + diphosphate</text>
        <dbReference type="Rhea" id="RHEA:19801"/>
        <dbReference type="ChEBI" id="CHEBI:15378"/>
        <dbReference type="ChEBI" id="CHEBI:30616"/>
        <dbReference type="ChEBI" id="CHEBI:33019"/>
        <dbReference type="ChEBI" id="CHEBI:57328"/>
        <dbReference type="ChEBI" id="CHEBI:61723"/>
        <dbReference type="EC" id="2.7.7.3"/>
    </reaction>
</comment>
<comment type="subunit">
    <text evidence="9">Homohexamer.</text>
</comment>
<evidence type="ECO:0000256" key="3">
    <source>
        <dbReference type="ARBA" id="ARBA00022695"/>
    </source>
</evidence>
<dbReference type="GO" id="GO:0005524">
    <property type="term" value="F:ATP binding"/>
    <property type="evidence" value="ECO:0007669"/>
    <property type="project" value="UniProtKB-KW"/>
</dbReference>
<comment type="subcellular location">
    <subcellularLocation>
        <location evidence="9">Cytoplasm</location>
    </subcellularLocation>
</comment>
<evidence type="ECO:0000256" key="1">
    <source>
        <dbReference type="ARBA" id="ARBA00022490"/>
    </source>
</evidence>
<dbReference type="InterPro" id="IPR004821">
    <property type="entry name" value="Cyt_trans-like"/>
</dbReference>
<dbReference type="Proteomes" id="UP000235589">
    <property type="component" value="Chromosome"/>
</dbReference>
<dbReference type="UniPathway" id="UPA00241">
    <property type="reaction ID" value="UER00355"/>
</dbReference>
<evidence type="ECO:0000256" key="5">
    <source>
        <dbReference type="ARBA" id="ARBA00022840"/>
    </source>
</evidence>
<feature type="binding site" evidence="9">
    <location>
        <begin position="9"/>
        <end position="10"/>
    </location>
    <ligand>
        <name>ATP</name>
        <dbReference type="ChEBI" id="CHEBI:30616"/>
    </ligand>
</feature>
<dbReference type="EC" id="2.7.7.3" evidence="9"/>
<keyword evidence="2 9" id="KW-0808">Transferase</keyword>
<name>A0A2K9P476_9FIRM</name>
<evidence type="ECO:0000256" key="6">
    <source>
        <dbReference type="ARBA" id="ARBA00022842"/>
    </source>
</evidence>
<organism evidence="11 12">
    <name type="scientific">Monoglobus pectinilyticus</name>
    <dbReference type="NCBI Taxonomy" id="1981510"/>
    <lineage>
        <taxon>Bacteria</taxon>
        <taxon>Bacillati</taxon>
        <taxon>Bacillota</taxon>
        <taxon>Clostridia</taxon>
        <taxon>Monoglobales</taxon>
        <taxon>Monoglobaceae</taxon>
        <taxon>Monoglobus</taxon>
    </lineage>
</organism>
<feature type="binding site" evidence="9">
    <location>
        <position position="41"/>
    </location>
    <ligand>
        <name>substrate</name>
    </ligand>
</feature>
<dbReference type="GeneID" id="98063298"/>